<reference evidence="6 7" key="1">
    <citation type="submission" date="2019-07" db="EMBL/GenBank/DDBJ databases">
        <title>Whole genome shotgun sequence of Swaminathania salitolerans NBRC 104436.</title>
        <authorList>
            <person name="Hosoyama A."/>
            <person name="Uohara A."/>
            <person name="Ohji S."/>
            <person name="Ichikawa N."/>
        </authorList>
    </citation>
    <scope>NUCLEOTIDE SEQUENCE [LARGE SCALE GENOMIC DNA]</scope>
    <source>
        <strain evidence="6 7">NBRC 104436</strain>
    </source>
</reference>
<evidence type="ECO:0000256" key="4">
    <source>
        <dbReference type="ARBA" id="ARBA00023163"/>
    </source>
</evidence>
<keyword evidence="7" id="KW-1185">Reference proteome</keyword>
<dbReference type="SUPFAM" id="SSF53850">
    <property type="entry name" value="Periplasmic binding protein-like II"/>
    <property type="match status" value="1"/>
</dbReference>
<dbReference type="SUPFAM" id="SSF46785">
    <property type="entry name" value="Winged helix' DNA-binding domain"/>
    <property type="match status" value="1"/>
</dbReference>
<protein>
    <submittedName>
        <fullName evidence="6">LysR family transcriptional regulator</fullName>
    </submittedName>
</protein>
<name>A0A511BS82_9PROT</name>
<evidence type="ECO:0000256" key="3">
    <source>
        <dbReference type="ARBA" id="ARBA00023125"/>
    </source>
</evidence>
<evidence type="ECO:0000256" key="1">
    <source>
        <dbReference type="ARBA" id="ARBA00009437"/>
    </source>
</evidence>
<dbReference type="PROSITE" id="PS50931">
    <property type="entry name" value="HTH_LYSR"/>
    <property type="match status" value="1"/>
</dbReference>
<dbReference type="InterPro" id="IPR005119">
    <property type="entry name" value="LysR_subst-bd"/>
</dbReference>
<dbReference type="Pfam" id="PF03466">
    <property type="entry name" value="LysR_substrate"/>
    <property type="match status" value="1"/>
</dbReference>
<dbReference type="EMBL" id="BJVC01000003">
    <property type="protein sequence ID" value="GEL02464.1"/>
    <property type="molecule type" value="Genomic_DNA"/>
</dbReference>
<dbReference type="OrthoDB" id="9812435at2"/>
<evidence type="ECO:0000259" key="5">
    <source>
        <dbReference type="PROSITE" id="PS50931"/>
    </source>
</evidence>
<dbReference type="RefSeq" id="WP_147093546.1">
    <property type="nucleotide sequence ID" value="NZ_BJVC01000003.1"/>
</dbReference>
<dbReference type="FunFam" id="1.10.10.10:FF:000001">
    <property type="entry name" value="LysR family transcriptional regulator"/>
    <property type="match status" value="1"/>
</dbReference>
<proteinExistence type="inferred from homology"/>
<dbReference type="InterPro" id="IPR036390">
    <property type="entry name" value="WH_DNA-bd_sf"/>
</dbReference>
<dbReference type="Proteomes" id="UP000321405">
    <property type="component" value="Unassembled WGS sequence"/>
</dbReference>
<dbReference type="Gene3D" id="3.40.190.290">
    <property type="match status" value="1"/>
</dbReference>
<dbReference type="GO" id="GO:0003700">
    <property type="term" value="F:DNA-binding transcription factor activity"/>
    <property type="evidence" value="ECO:0007669"/>
    <property type="project" value="InterPro"/>
</dbReference>
<gene>
    <name evidence="6" type="ORF">SSA02_16270</name>
</gene>
<dbReference type="GO" id="GO:0006351">
    <property type="term" value="P:DNA-templated transcription"/>
    <property type="evidence" value="ECO:0007669"/>
    <property type="project" value="TreeGrafter"/>
</dbReference>
<feature type="domain" description="HTH lysR-type" evidence="5">
    <location>
        <begin position="4"/>
        <end position="61"/>
    </location>
</feature>
<keyword evidence="3" id="KW-0238">DNA-binding</keyword>
<dbReference type="InterPro" id="IPR058163">
    <property type="entry name" value="LysR-type_TF_proteobact-type"/>
</dbReference>
<dbReference type="FunFam" id="3.40.190.290:FF:000012">
    <property type="entry name" value="Transcriptional regulator, LysR family"/>
    <property type="match status" value="1"/>
</dbReference>
<dbReference type="PANTHER" id="PTHR30537:SF1">
    <property type="entry name" value="HTH-TYPE TRANSCRIPTIONAL REGULATOR PGRR"/>
    <property type="match status" value="1"/>
</dbReference>
<keyword evidence="2" id="KW-0805">Transcription regulation</keyword>
<evidence type="ECO:0000313" key="7">
    <source>
        <dbReference type="Proteomes" id="UP000321405"/>
    </source>
</evidence>
<dbReference type="Pfam" id="PF00126">
    <property type="entry name" value="HTH_1"/>
    <property type="match status" value="1"/>
</dbReference>
<sequence>MNREDLADLNAFMIVAEEQSFTRAASRLGTSQSALSHTIRRLETRLGLRLLTRTTRRVATTHAGEKLLGTLAPALDAISSEIASLSDLSEKPSGLIRLTTSEHAATSILWPALKRLLPDYPGIQVDVEIEAGLSDIVAERFDAGIRLEETIAKDMIAVPIGPPLRMAVVGAPGYFRTHPVPETPQELSRHHCLKLRMSTSGGVYAWELEKGRRSLRVRVEGQLTFNNAAMLREAALDGFGLACVMEDQVMDHVAAGRLVRVLEDWCPPFPGYHLYYPSRRQSSAVFRLLVEALRYRS</sequence>
<evidence type="ECO:0000256" key="2">
    <source>
        <dbReference type="ARBA" id="ARBA00023015"/>
    </source>
</evidence>
<dbReference type="PANTHER" id="PTHR30537">
    <property type="entry name" value="HTH-TYPE TRANSCRIPTIONAL REGULATOR"/>
    <property type="match status" value="1"/>
</dbReference>
<keyword evidence="4" id="KW-0804">Transcription</keyword>
<dbReference type="InterPro" id="IPR000847">
    <property type="entry name" value="LysR_HTH_N"/>
</dbReference>
<dbReference type="InterPro" id="IPR036388">
    <property type="entry name" value="WH-like_DNA-bd_sf"/>
</dbReference>
<dbReference type="PRINTS" id="PR00039">
    <property type="entry name" value="HTHLYSR"/>
</dbReference>
<dbReference type="Gene3D" id="1.10.10.10">
    <property type="entry name" value="Winged helix-like DNA-binding domain superfamily/Winged helix DNA-binding domain"/>
    <property type="match status" value="1"/>
</dbReference>
<dbReference type="GO" id="GO:0043565">
    <property type="term" value="F:sequence-specific DNA binding"/>
    <property type="evidence" value="ECO:0007669"/>
    <property type="project" value="TreeGrafter"/>
</dbReference>
<comment type="caution">
    <text evidence="6">The sequence shown here is derived from an EMBL/GenBank/DDBJ whole genome shotgun (WGS) entry which is preliminary data.</text>
</comment>
<comment type="similarity">
    <text evidence="1">Belongs to the LysR transcriptional regulatory family.</text>
</comment>
<evidence type="ECO:0000313" key="6">
    <source>
        <dbReference type="EMBL" id="GEL02464.1"/>
    </source>
</evidence>
<accession>A0A511BS82</accession>
<dbReference type="CDD" id="cd08474">
    <property type="entry name" value="PBP2_CrgA_like_5"/>
    <property type="match status" value="1"/>
</dbReference>
<organism evidence="6 7">
    <name type="scientific">Swaminathania salitolerans</name>
    <dbReference type="NCBI Taxonomy" id="182838"/>
    <lineage>
        <taxon>Bacteria</taxon>
        <taxon>Pseudomonadati</taxon>
        <taxon>Pseudomonadota</taxon>
        <taxon>Alphaproteobacteria</taxon>
        <taxon>Acetobacterales</taxon>
        <taxon>Acetobacteraceae</taxon>
        <taxon>Swaminathania</taxon>
    </lineage>
</organism>
<dbReference type="AlphaFoldDB" id="A0A511BS82"/>